<dbReference type="GO" id="GO:0004312">
    <property type="term" value="F:fatty acid synthase activity"/>
    <property type="evidence" value="ECO:0007669"/>
    <property type="project" value="TreeGrafter"/>
</dbReference>
<keyword evidence="1" id="KW-0596">Phosphopantetheine</keyword>
<dbReference type="InterPro" id="IPR016036">
    <property type="entry name" value="Malonyl_transacylase_ACP-bd"/>
</dbReference>
<sequence length="356" mass="37821">MELPPSTAFLSHSARWFCHGSHTTLVRPACRGLLKSCLRTAAHAGPMRDIRQPVALLLPGQGAQFPRMAAELYGGQPAFTAAMDEFFDACGAQGSKLREEWLSGDPEVPIDDVTRAQPLLFAVDHAIGRALIDAGTPPRALLGHSVGELAAAALTGVFSLAEGAELMCRRAEAARLMPPGGMLAVAAAPDDLTPYLGGDVVIGAWNAPRQCIVSGPEPELTAAQRAIRDGGLMCRRVRALQPFHSPVLRPAAEELRRCLAGMTLRPPAIPVRSCRTGRWVTAEEAVTPEFWAMQLADPVLFWPALDGLLGDGQGYTLVEACLSQLAPLARRHRAVRPGGSAVVTLGPDAFAVKAPM</sequence>
<dbReference type="InterPro" id="IPR001227">
    <property type="entry name" value="Ac_transferase_dom_sf"/>
</dbReference>
<dbReference type="InterPro" id="IPR050091">
    <property type="entry name" value="PKS_NRPS_Biosynth_Enz"/>
</dbReference>
<dbReference type="GO" id="GO:0005737">
    <property type="term" value="C:cytoplasm"/>
    <property type="evidence" value="ECO:0007669"/>
    <property type="project" value="TreeGrafter"/>
</dbReference>
<dbReference type="EMBL" id="POUA01000025">
    <property type="protein sequence ID" value="PZG53344.1"/>
    <property type="molecule type" value="Genomic_DNA"/>
</dbReference>
<dbReference type="GO" id="GO:0005886">
    <property type="term" value="C:plasma membrane"/>
    <property type="evidence" value="ECO:0007669"/>
    <property type="project" value="TreeGrafter"/>
</dbReference>
<dbReference type="InterPro" id="IPR016035">
    <property type="entry name" value="Acyl_Trfase/lysoPLipase"/>
</dbReference>
<reference evidence="4 5" key="1">
    <citation type="submission" date="2018-01" db="EMBL/GenBank/DDBJ databases">
        <title>Draft genome sequence of Sphaerisporangium sp. 7K107.</title>
        <authorList>
            <person name="Sahin N."/>
            <person name="Saygin H."/>
            <person name="Ay H."/>
        </authorList>
    </citation>
    <scope>NUCLEOTIDE SEQUENCE [LARGE SCALE GENOMIC DNA]</scope>
    <source>
        <strain evidence="4 5">7K107</strain>
    </source>
</reference>
<dbReference type="SMART" id="SM00827">
    <property type="entry name" value="PKS_AT"/>
    <property type="match status" value="1"/>
</dbReference>
<dbReference type="Gene3D" id="3.30.70.3290">
    <property type="match status" value="1"/>
</dbReference>
<dbReference type="Pfam" id="PF00698">
    <property type="entry name" value="Acyl_transf_1"/>
    <property type="match status" value="1"/>
</dbReference>
<dbReference type="InterPro" id="IPR014043">
    <property type="entry name" value="Acyl_transferase_dom"/>
</dbReference>
<keyword evidence="2" id="KW-0597">Phosphoprotein</keyword>
<dbReference type="Gene3D" id="3.30.70.250">
    <property type="entry name" value="Malonyl-CoA ACP transacylase, ACP-binding"/>
    <property type="match status" value="1"/>
</dbReference>
<gene>
    <name evidence="4" type="ORF">C1I98_05475</name>
</gene>
<evidence type="ECO:0000313" key="5">
    <source>
        <dbReference type="Proteomes" id="UP000248544"/>
    </source>
</evidence>
<evidence type="ECO:0000259" key="3">
    <source>
        <dbReference type="SMART" id="SM00827"/>
    </source>
</evidence>
<dbReference type="SUPFAM" id="SSF55048">
    <property type="entry name" value="Probable ACP-binding domain of malonyl-CoA ACP transacylase"/>
    <property type="match status" value="1"/>
</dbReference>
<dbReference type="Gene3D" id="3.40.366.10">
    <property type="entry name" value="Malonyl-Coenzyme A Acyl Carrier Protein, domain 2"/>
    <property type="match status" value="1"/>
</dbReference>
<name>A0A2W2IUG9_9ACTN</name>
<evidence type="ECO:0000313" key="4">
    <source>
        <dbReference type="EMBL" id="PZG53344.1"/>
    </source>
</evidence>
<dbReference type="GO" id="GO:0006633">
    <property type="term" value="P:fatty acid biosynthetic process"/>
    <property type="evidence" value="ECO:0007669"/>
    <property type="project" value="TreeGrafter"/>
</dbReference>
<organism evidence="4 5">
    <name type="scientific">Spongiactinospora gelatinilytica</name>
    <dbReference type="NCBI Taxonomy" id="2666298"/>
    <lineage>
        <taxon>Bacteria</taxon>
        <taxon>Bacillati</taxon>
        <taxon>Actinomycetota</taxon>
        <taxon>Actinomycetes</taxon>
        <taxon>Streptosporangiales</taxon>
        <taxon>Streptosporangiaceae</taxon>
        <taxon>Spongiactinospora</taxon>
    </lineage>
</organism>
<feature type="domain" description="Malonyl-CoA:ACP transacylase (MAT)" evidence="3">
    <location>
        <begin position="57"/>
        <end position="333"/>
    </location>
</feature>
<dbReference type="AlphaFoldDB" id="A0A2W2IUG9"/>
<keyword evidence="5" id="KW-1185">Reference proteome</keyword>
<dbReference type="GO" id="GO:0071770">
    <property type="term" value="P:DIM/DIP cell wall layer assembly"/>
    <property type="evidence" value="ECO:0007669"/>
    <property type="project" value="TreeGrafter"/>
</dbReference>
<dbReference type="SUPFAM" id="SSF52151">
    <property type="entry name" value="FabD/lysophospholipase-like"/>
    <property type="match status" value="1"/>
</dbReference>
<protein>
    <submittedName>
        <fullName evidence="4">Polyketide synthase</fullName>
    </submittedName>
</protein>
<dbReference type="PANTHER" id="PTHR43775">
    <property type="entry name" value="FATTY ACID SYNTHASE"/>
    <property type="match status" value="1"/>
</dbReference>
<evidence type="ECO:0000256" key="1">
    <source>
        <dbReference type="ARBA" id="ARBA00022450"/>
    </source>
</evidence>
<dbReference type="Proteomes" id="UP000248544">
    <property type="component" value="Unassembled WGS sequence"/>
</dbReference>
<proteinExistence type="predicted"/>
<evidence type="ECO:0000256" key="2">
    <source>
        <dbReference type="ARBA" id="ARBA00022553"/>
    </source>
</evidence>
<accession>A0A2W2IUG9</accession>
<comment type="caution">
    <text evidence="4">The sequence shown here is derived from an EMBL/GenBank/DDBJ whole genome shotgun (WGS) entry which is preliminary data.</text>
</comment>
<dbReference type="PANTHER" id="PTHR43775:SF37">
    <property type="entry name" value="SI:DKEY-61P9.11"/>
    <property type="match status" value="1"/>
</dbReference>